<dbReference type="GO" id="GO:0005524">
    <property type="term" value="F:ATP binding"/>
    <property type="evidence" value="ECO:0007669"/>
    <property type="project" value="UniProtKB-KW"/>
</dbReference>
<feature type="compositionally biased region" description="Basic and acidic residues" evidence="6">
    <location>
        <begin position="166"/>
        <end position="184"/>
    </location>
</feature>
<comment type="caution">
    <text evidence="9">The sequence shown here is derived from an EMBL/GenBank/DDBJ whole genome shotgun (WGS) entry which is preliminary data.</text>
</comment>
<protein>
    <recommendedName>
        <fullName evidence="10">Galactokinase N-terminal domain-containing protein</fullName>
    </recommendedName>
</protein>
<reference evidence="9" key="1">
    <citation type="submission" date="2014-08" db="EMBL/GenBank/DDBJ databases">
        <authorList>
            <person name="Murali S."/>
            <person name="Richards S."/>
            <person name="Bandaranaike D."/>
            <person name="Bellair M."/>
            <person name="Blankenburg K."/>
            <person name="Chao H."/>
            <person name="Dinh H."/>
            <person name="Doddapaneni H."/>
            <person name="Dugan-Rocha S."/>
            <person name="Elkadiri S."/>
            <person name="Gnanaolivu R."/>
            <person name="Hughes D."/>
            <person name="Lee S."/>
            <person name="Li M."/>
            <person name="Ming W."/>
            <person name="Munidasa M."/>
            <person name="Muniz J."/>
            <person name="Nguyen L."/>
            <person name="Osuji N."/>
            <person name="Pu L.-L."/>
            <person name="Puazo M."/>
            <person name="Skinner E."/>
            <person name="Qu C."/>
            <person name="Quiroz J."/>
            <person name="Raj R."/>
            <person name="Weissenberger G."/>
            <person name="Xin Y."/>
            <person name="Zou X."/>
            <person name="Han Y."/>
            <person name="Worley K."/>
            <person name="Muzny D."/>
            <person name="Gibbs R."/>
        </authorList>
    </citation>
    <scope>NUCLEOTIDE SEQUENCE</scope>
    <source>
        <strain evidence="9">HAZT.00-mixed</strain>
        <tissue evidence="9">Whole organism</tissue>
    </source>
</reference>
<dbReference type="EMBL" id="JQDR03011585">
    <property type="protein sequence ID" value="KAA0192534.1"/>
    <property type="molecule type" value="Genomic_DNA"/>
</dbReference>
<feature type="domain" description="GHMP kinase N-terminal" evidence="7">
    <location>
        <begin position="110"/>
        <end position="167"/>
    </location>
</feature>
<evidence type="ECO:0000256" key="3">
    <source>
        <dbReference type="ARBA" id="ARBA00022741"/>
    </source>
</evidence>
<name>A0A6A0GYT7_HYAAZ</name>
<dbReference type="InterPro" id="IPR019741">
    <property type="entry name" value="Galactokinase_CS"/>
</dbReference>
<dbReference type="PANTHER" id="PTHR10457">
    <property type="entry name" value="MEVALONATE KINASE/GALACTOKINASE"/>
    <property type="match status" value="1"/>
</dbReference>
<dbReference type="SUPFAM" id="SSF54211">
    <property type="entry name" value="Ribosomal protein S5 domain 2-like"/>
    <property type="match status" value="1"/>
</dbReference>
<reference evidence="9" key="3">
    <citation type="submission" date="2019-06" db="EMBL/GenBank/DDBJ databases">
        <authorList>
            <person name="Poynton C."/>
            <person name="Hasenbein S."/>
            <person name="Benoit J.B."/>
            <person name="Sepulveda M.S."/>
            <person name="Poelchau M.F."/>
            <person name="Murali S.C."/>
            <person name="Chen S."/>
            <person name="Glastad K.M."/>
            <person name="Werren J.H."/>
            <person name="Vineis J.H."/>
            <person name="Bowen J.L."/>
            <person name="Friedrich M."/>
            <person name="Jones J."/>
            <person name="Robertson H.M."/>
            <person name="Feyereisen R."/>
            <person name="Mechler-Hickson A."/>
            <person name="Mathers N."/>
            <person name="Lee C.E."/>
            <person name="Colbourne J.K."/>
            <person name="Biales A."/>
            <person name="Johnston J.S."/>
            <person name="Wellborn G.A."/>
            <person name="Rosendale A.J."/>
            <person name="Cridge A.G."/>
            <person name="Munoz-Torres M.C."/>
            <person name="Bain P.A."/>
            <person name="Manny A.R."/>
            <person name="Major K.M."/>
            <person name="Lambert F.N."/>
            <person name="Vulpe C.D."/>
            <person name="Tuck P."/>
            <person name="Blalock B.J."/>
            <person name="Lin Y.-Y."/>
            <person name="Smith M.E."/>
            <person name="Ochoa-Acuna H."/>
            <person name="Chen M.-J.M."/>
            <person name="Childers C.P."/>
            <person name="Qu J."/>
            <person name="Dugan S."/>
            <person name="Lee S.L."/>
            <person name="Chao H."/>
            <person name="Dinh H."/>
            <person name="Han Y."/>
            <person name="Doddapaneni H."/>
            <person name="Worley K.C."/>
            <person name="Muzny D.M."/>
            <person name="Gibbs R.A."/>
            <person name="Richards S."/>
        </authorList>
    </citation>
    <scope>NUCLEOTIDE SEQUENCE</scope>
    <source>
        <strain evidence="9">HAZT.00-mixed</strain>
        <tissue evidence="9">Whole organism</tissue>
    </source>
</reference>
<keyword evidence="2" id="KW-0808">Transferase</keyword>
<evidence type="ECO:0000313" key="9">
    <source>
        <dbReference type="EMBL" id="KAA0192534.1"/>
    </source>
</evidence>
<dbReference type="Gene3D" id="3.30.230.10">
    <property type="match status" value="1"/>
</dbReference>
<dbReference type="InterPro" id="IPR020568">
    <property type="entry name" value="Ribosomal_Su5_D2-typ_SF"/>
</dbReference>
<comment type="similarity">
    <text evidence="1">Belongs to the GHMP kinase family. GalK subfamily.</text>
</comment>
<dbReference type="InterPro" id="IPR000705">
    <property type="entry name" value="Galactokinase"/>
</dbReference>
<dbReference type="PIRSF" id="PIRSF000530">
    <property type="entry name" value="Galactokinase"/>
    <property type="match status" value="1"/>
</dbReference>
<dbReference type="InterPro" id="IPR014721">
    <property type="entry name" value="Ribsml_uS5_D2-typ_fold_subgr"/>
</dbReference>
<evidence type="ECO:0000256" key="5">
    <source>
        <dbReference type="ARBA" id="ARBA00022840"/>
    </source>
</evidence>
<keyword evidence="3" id="KW-0547">Nucleotide-binding</keyword>
<keyword evidence="4" id="KW-0418">Kinase</keyword>
<dbReference type="Pfam" id="PF10509">
    <property type="entry name" value="GalKase_gal_bdg"/>
    <property type="match status" value="1"/>
</dbReference>
<dbReference type="GO" id="GO:0005829">
    <property type="term" value="C:cytosol"/>
    <property type="evidence" value="ECO:0007669"/>
    <property type="project" value="TreeGrafter"/>
</dbReference>
<dbReference type="PRINTS" id="PR00473">
    <property type="entry name" value="GALCTOKINASE"/>
</dbReference>
<dbReference type="SUPFAM" id="SSF55060">
    <property type="entry name" value="GHMP Kinase, C-terminal domain"/>
    <property type="match status" value="1"/>
</dbReference>
<dbReference type="PROSITE" id="PS00627">
    <property type="entry name" value="GHMP_KINASES_ATP"/>
    <property type="match status" value="1"/>
</dbReference>
<organism evidence="9">
    <name type="scientific">Hyalella azteca</name>
    <name type="common">Amphipod</name>
    <dbReference type="NCBI Taxonomy" id="294128"/>
    <lineage>
        <taxon>Eukaryota</taxon>
        <taxon>Metazoa</taxon>
        <taxon>Ecdysozoa</taxon>
        <taxon>Arthropoda</taxon>
        <taxon>Crustacea</taxon>
        <taxon>Multicrustacea</taxon>
        <taxon>Malacostraca</taxon>
        <taxon>Eumalacostraca</taxon>
        <taxon>Peracarida</taxon>
        <taxon>Amphipoda</taxon>
        <taxon>Senticaudata</taxon>
        <taxon>Talitrida</taxon>
        <taxon>Talitroidea</taxon>
        <taxon>Hyalellidae</taxon>
        <taxon>Hyalella</taxon>
    </lineage>
</organism>
<dbReference type="GO" id="GO:0004335">
    <property type="term" value="F:galactokinase activity"/>
    <property type="evidence" value="ECO:0007669"/>
    <property type="project" value="InterPro"/>
</dbReference>
<sequence>MCDEAASKTPASSGPDDDVSLLRDCFVRSFGVSPEAIVRAPGRVNLIGEHIDYNGYSVLPIAIDQSIFVAVGRNPDDKIKIVNHDTKFEPFTCDIHELGNISSPPAWHDYVLCGLYGVQEHLQVPVSCGINLAVLGRVPKAAGLSSSSALVCSAALAAVAMFSNPKKDEVSSGKNKGNEDKSLKDVSSNRSDEPSLNGVSFKELARVCAVSEKYVGTQGGGMDQAASFLSKRGCAQHISFNPLRCEDVVLPPGASFVVANSMVAANKAATNDFNCRVMECKIACYILAAKNGLVWEKVANMADLQHQLGNKSFAHMISLVENNLHPQPYTLDEVAECLNISAEEVVAKILSENTKNLTSFCLQPRALHVFTEAKRVQDFKCICDLWRDGCADQTLGESCSCSPTVSKLVNMSSLLSPFIC</sequence>
<dbReference type="InterPro" id="IPR006203">
    <property type="entry name" value="GHMP_knse_ATP-bd_CS"/>
</dbReference>
<dbReference type="InterPro" id="IPR006204">
    <property type="entry name" value="GHMP_kinase_N_dom"/>
</dbReference>
<evidence type="ECO:0000259" key="7">
    <source>
        <dbReference type="Pfam" id="PF00288"/>
    </source>
</evidence>
<evidence type="ECO:0000259" key="8">
    <source>
        <dbReference type="Pfam" id="PF10509"/>
    </source>
</evidence>
<evidence type="ECO:0000256" key="2">
    <source>
        <dbReference type="ARBA" id="ARBA00022679"/>
    </source>
</evidence>
<dbReference type="Gene3D" id="1.20.1440.340">
    <property type="match status" value="1"/>
</dbReference>
<dbReference type="PROSITE" id="PS00106">
    <property type="entry name" value="GALACTOKINASE"/>
    <property type="match status" value="1"/>
</dbReference>
<dbReference type="GO" id="GO:0006012">
    <property type="term" value="P:galactose metabolic process"/>
    <property type="evidence" value="ECO:0007669"/>
    <property type="project" value="InterPro"/>
</dbReference>
<reference evidence="9" key="2">
    <citation type="journal article" date="2018" name="Environ. Sci. Technol.">
        <title>The Toxicogenome of Hyalella azteca: A Model for Sediment Ecotoxicology and Evolutionary Toxicology.</title>
        <authorList>
            <person name="Poynton H.C."/>
            <person name="Hasenbein S."/>
            <person name="Benoit J.B."/>
            <person name="Sepulveda M.S."/>
            <person name="Poelchau M.F."/>
            <person name="Hughes D.S.T."/>
            <person name="Murali S.C."/>
            <person name="Chen S."/>
            <person name="Glastad K.M."/>
            <person name="Goodisman M.A.D."/>
            <person name="Werren J.H."/>
            <person name="Vineis J.H."/>
            <person name="Bowen J.L."/>
            <person name="Friedrich M."/>
            <person name="Jones J."/>
            <person name="Robertson H.M."/>
            <person name="Feyereisen R."/>
            <person name="Mechler-Hickson A."/>
            <person name="Mathers N."/>
            <person name="Lee C.E."/>
            <person name="Colbourne J.K."/>
            <person name="Biales A."/>
            <person name="Johnston J.S."/>
            <person name="Wellborn G.A."/>
            <person name="Rosendale A.J."/>
            <person name="Cridge A.G."/>
            <person name="Munoz-Torres M.C."/>
            <person name="Bain P.A."/>
            <person name="Manny A.R."/>
            <person name="Major K.M."/>
            <person name="Lambert F.N."/>
            <person name="Vulpe C.D."/>
            <person name="Tuck P."/>
            <person name="Blalock B.J."/>
            <person name="Lin Y.Y."/>
            <person name="Smith M.E."/>
            <person name="Ochoa-Acuna H."/>
            <person name="Chen M.M."/>
            <person name="Childers C.P."/>
            <person name="Qu J."/>
            <person name="Dugan S."/>
            <person name="Lee S.L."/>
            <person name="Chao H."/>
            <person name="Dinh H."/>
            <person name="Han Y."/>
            <person name="Doddapaneni H."/>
            <person name="Worley K.C."/>
            <person name="Muzny D.M."/>
            <person name="Gibbs R.A."/>
            <person name="Richards S."/>
        </authorList>
    </citation>
    <scope>NUCLEOTIDE SEQUENCE</scope>
    <source>
        <strain evidence="9">HAZT.00-mixed</strain>
        <tissue evidence="9">Whole organism</tissue>
    </source>
</reference>
<dbReference type="PANTHER" id="PTHR10457:SF7">
    <property type="entry name" value="GALACTOKINASE-RELATED"/>
    <property type="match status" value="1"/>
</dbReference>
<dbReference type="Proteomes" id="UP000711488">
    <property type="component" value="Unassembled WGS sequence"/>
</dbReference>
<dbReference type="PRINTS" id="PR00959">
    <property type="entry name" value="MEVGALKINASE"/>
</dbReference>
<feature type="region of interest" description="Disordered" evidence="6">
    <location>
        <begin position="166"/>
        <end position="196"/>
    </location>
</feature>
<dbReference type="AlphaFoldDB" id="A0A6A0GYT7"/>
<feature type="domain" description="Galactokinase N-terminal" evidence="8">
    <location>
        <begin position="25"/>
        <end position="73"/>
    </location>
</feature>
<dbReference type="InterPro" id="IPR006206">
    <property type="entry name" value="Mevalonate/galactokinase"/>
</dbReference>
<dbReference type="OrthoDB" id="187738at2759"/>
<dbReference type="InterPro" id="IPR019539">
    <property type="entry name" value="GalKase_N"/>
</dbReference>
<dbReference type="Pfam" id="PF00288">
    <property type="entry name" value="GHMP_kinases_N"/>
    <property type="match status" value="1"/>
</dbReference>
<evidence type="ECO:0000256" key="6">
    <source>
        <dbReference type="SAM" id="MobiDB-lite"/>
    </source>
</evidence>
<accession>A0A6A0GYT7</accession>
<evidence type="ECO:0000256" key="4">
    <source>
        <dbReference type="ARBA" id="ARBA00022777"/>
    </source>
</evidence>
<evidence type="ECO:0000256" key="1">
    <source>
        <dbReference type="ARBA" id="ARBA00006566"/>
    </source>
</evidence>
<gene>
    <name evidence="9" type="ORF">HAZT_HAZT001277</name>
</gene>
<keyword evidence="5" id="KW-0067">ATP-binding</keyword>
<dbReference type="InterPro" id="IPR036554">
    <property type="entry name" value="GHMP_kinase_C_sf"/>
</dbReference>
<evidence type="ECO:0008006" key="10">
    <source>
        <dbReference type="Google" id="ProtNLM"/>
    </source>
</evidence>
<proteinExistence type="inferred from homology"/>